<evidence type="ECO:0000313" key="5">
    <source>
        <dbReference type="Proteomes" id="UP000274922"/>
    </source>
</evidence>
<evidence type="ECO:0000313" key="2">
    <source>
        <dbReference type="EMBL" id="RKO96163.1"/>
    </source>
</evidence>
<sequence>MTQLLHCADGHNGAVDGMATPPASPQQTLSQPLDGKAVRAAADQRPGDGVDAGRRGRPQRQRCARSGSHTARGERGPRARRGRDTAVATLQRPPTAASVVRHRAGLSSRDGLTLRYGGRSAVWAEADGAFDGLVFDDDRDDRDDREVGTTSDAVQYTAPSFHPPRGRHGCASDMAVDRWMR</sequence>
<reference evidence="3" key="2">
    <citation type="submission" date="2018-04" db="EMBL/GenBank/DDBJ databases">
        <title>Leveraging single-cell genomics to expand the Fungal Tree of Life.</title>
        <authorList>
            <consortium name="DOE Joint Genome Institute"/>
            <person name="Ahrendt S.R."/>
            <person name="Quandt C.A."/>
            <person name="Ciobanu D."/>
            <person name="Clum A."/>
            <person name="Salamov A."/>
            <person name="Andreopoulos B."/>
            <person name="Cheng J.-F."/>
            <person name="Woyke T."/>
            <person name="Pelin A."/>
            <person name="Henrissat B."/>
            <person name="Benny G.L."/>
            <person name="Smith M.E."/>
            <person name="James T.Y."/>
            <person name="Grigoriev I.V."/>
        </authorList>
    </citation>
    <scope>NUCLEOTIDE SEQUENCE</scope>
    <source>
        <strain evidence="3">ATCC 52028</strain>
    </source>
</reference>
<dbReference type="EMBL" id="ML014536">
    <property type="protein sequence ID" value="RKO98264.1"/>
    <property type="molecule type" value="Genomic_DNA"/>
</dbReference>
<organism evidence="2 4">
    <name type="scientific">Caulochytrium protostelioides</name>
    <dbReference type="NCBI Taxonomy" id="1555241"/>
    <lineage>
        <taxon>Eukaryota</taxon>
        <taxon>Fungi</taxon>
        <taxon>Fungi incertae sedis</taxon>
        <taxon>Chytridiomycota</taxon>
        <taxon>Chytridiomycota incertae sedis</taxon>
        <taxon>Chytridiomycetes</taxon>
        <taxon>Caulochytriales</taxon>
        <taxon>Caulochytriaceae</taxon>
        <taxon>Caulochytrium</taxon>
    </lineage>
</organism>
<reference evidence="4 5" key="1">
    <citation type="journal article" date="2018" name="Nat. Microbiol.">
        <title>Leveraging single-cell genomics to expand the fungal tree of life.</title>
        <authorList>
            <person name="Ahrendt S.R."/>
            <person name="Quandt C.A."/>
            <person name="Ciobanu D."/>
            <person name="Clum A."/>
            <person name="Salamov A."/>
            <person name="Andreopoulos B."/>
            <person name="Cheng J.F."/>
            <person name="Woyke T."/>
            <person name="Pelin A."/>
            <person name="Henrissat B."/>
            <person name="Reynolds N.K."/>
            <person name="Benny G.L."/>
            <person name="Smith M.E."/>
            <person name="James T.Y."/>
            <person name="Grigoriev I.V."/>
        </authorList>
    </citation>
    <scope>NUCLEOTIDE SEQUENCE [LARGE SCALE GENOMIC DNA]</scope>
    <source>
        <strain evidence="4 5">ATCC 52028</strain>
    </source>
</reference>
<dbReference type="AlphaFoldDB" id="A0A4P9WV37"/>
<name>A0A4P9WV37_9FUNG</name>
<feature type="region of interest" description="Disordered" evidence="1">
    <location>
        <begin position="139"/>
        <end position="181"/>
    </location>
</feature>
<proteinExistence type="predicted"/>
<protein>
    <submittedName>
        <fullName evidence="2">Uncharacterized protein</fullName>
    </submittedName>
</protein>
<evidence type="ECO:0000313" key="3">
    <source>
        <dbReference type="EMBL" id="RKO98264.1"/>
    </source>
</evidence>
<evidence type="ECO:0000313" key="4">
    <source>
        <dbReference type="Proteomes" id="UP000268535"/>
    </source>
</evidence>
<feature type="compositionally biased region" description="Polar residues" evidence="1">
    <location>
        <begin position="148"/>
        <end position="158"/>
    </location>
</feature>
<dbReference type="Proteomes" id="UP000274922">
    <property type="component" value="Unassembled WGS sequence"/>
</dbReference>
<gene>
    <name evidence="2" type="ORF">CAUPRSCDRAFT_12141</name>
    <name evidence="3" type="ORF">CXG81DRAFT_21486</name>
</gene>
<feature type="compositionally biased region" description="Basic and acidic residues" evidence="1">
    <location>
        <begin position="45"/>
        <end position="54"/>
    </location>
</feature>
<reference evidence="2" key="3">
    <citation type="submission" date="2018-08" db="EMBL/GenBank/DDBJ databases">
        <title>Leveraging single-cell genomics to expand the Fungal Tree of Life.</title>
        <authorList>
            <consortium name="DOE Joint Genome Institute"/>
            <person name="Ahrendt S.R."/>
            <person name="Quandt C.A."/>
            <person name="Ciobanu D."/>
            <person name="Clum A."/>
            <person name="Salamov A."/>
            <person name="Andreopoulos B."/>
            <person name="Cheng J.-F."/>
            <person name="Woyke T."/>
            <person name="Pelin A."/>
            <person name="Henrissat B."/>
            <person name="Reynolds N."/>
            <person name="Benny G.L."/>
            <person name="Smith M.E."/>
            <person name="James T.Y."/>
            <person name="Grigoriev I.V."/>
        </authorList>
    </citation>
    <scope>NUCLEOTIDE SEQUENCE</scope>
    <source>
        <strain evidence="2">ATCC 52028</strain>
    </source>
</reference>
<feature type="region of interest" description="Disordered" evidence="1">
    <location>
        <begin position="1"/>
        <end position="100"/>
    </location>
</feature>
<accession>A0A4P9WV37</accession>
<dbReference type="Proteomes" id="UP000268535">
    <property type="component" value="Unassembled WGS sequence"/>
</dbReference>
<evidence type="ECO:0000256" key="1">
    <source>
        <dbReference type="SAM" id="MobiDB-lite"/>
    </source>
</evidence>
<dbReference type="EMBL" id="ML010279">
    <property type="protein sequence ID" value="RKO96163.1"/>
    <property type="molecule type" value="Genomic_DNA"/>
</dbReference>
<keyword evidence="5" id="KW-1185">Reference proteome</keyword>